<organism evidence="3 4">
    <name type="scientific">Candidatus Lokiarchaeum ossiferum</name>
    <dbReference type="NCBI Taxonomy" id="2951803"/>
    <lineage>
        <taxon>Archaea</taxon>
        <taxon>Promethearchaeati</taxon>
        <taxon>Promethearchaeota</taxon>
        <taxon>Promethearchaeia</taxon>
        <taxon>Promethearchaeales</taxon>
        <taxon>Promethearchaeaceae</taxon>
        <taxon>Candidatus Lokiarchaeum</taxon>
    </lineage>
</organism>
<feature type="transmembrane region" description="Helical" evidence="1">
    <location>
        <begin position="12"/>
        <end position="29"/>
    </location>
</feature>
<feature type="domain" description="CAAX prenyl protease 2/Lysostaphin resistance protein A-like" evidence="2">
    <location>
        <begin position="160"/>
        <end position="262"/>
    </location>
</feature>
<keyword evidence="1" id="KW-0472">Membrane</keyword>
<keyword evidence="1" id="KW-1133">Transmembrane helix</keyword>
<reference evidence="3" key="1">
    <citation type="submission" date="2022-09" db="EMBL/GenBank/DDBJ databases">
        <title>Actin cytoskeleton and complex cell architecture in an #Asgard archaeon.</title>
        <authorList>
            <person name="Ponce Toledo R.I."/>
            <person name="Schleper C."/>
            <person name="Rodrigues Oliveira T."/>
            <person name="Wollweber F."/>
            <person name="Xu J."/>
            <person name="Rittmann S."/>
            <person name="Klingl A."/>
            <person name="Pilhofer M."/>
        </authorList>
    </citation>
    <scope>NUCLEOTIDE SEQUENCE</scope>
    <source>
        <strain evidence="3">B-35</strain>
    </source>
</reference>
<gene>
    <name evidence="3" type="ORF">NEF87_003998</name>
</gene>
<evidence type="ECO:0000313" key="3">
    <source>
        <dbReference type="EMBL" id="UYP47713.1"/>
    </source>
</evidence>
<name>A0ABY6HW07_9ARCH</name>
<feature type="transmembrane region" description="Helical" evidence="1">
    <location>
        <begin position="49"/>
        <end position="70"/>
    </location>
</feature>
<keyword evidence="4" id="KW-1185">Reference proteome</keyword>
<evidence type="ECO:0000313" key="4">
    <source>
        <dbReference type="Proteomes" id="UP001208689"/>
    </source>
</evidence>
<feature type="transmembrane region" description="Helical" evidence="1">
    <location>
        <begin position="250"/>
        <end position="268"/>
    </location>
</feature>
<evidence type="ECO:0000259" key="2">
    <source>
        <dbReference type="Pfam" id="PF02517"/>
    </source>
</evidence>
<feature type="transmembrane region" description="Helical" evidence="1">
    <location>
        <begin position="225"/>
        <end position="243"/>
    </location>
</feature>
<proteinExistence type="predicted"/>
<dbReference type="EMBL" id="CP104013">
    <property type="protein sequence ID" value="UYP47713.1"/>
    <property type="molecule type" value="Genomic_DNA"/>
</dbReference>
<dbReference type="Proteomes" id="UP001208689">
    <property type="component" value="Chromosome"/>
</dbReference>
<protein>
    <recommendedName>
        <fullName evidence="2">CAAX prenyl protease 2/Lysostaphin resistance protein A-like domain-containing protein</fullName>
    </recommendedName>
</protein>
<accession>A0ABY6HW07</accession>
<evidence type="ECO:0000256" key="1">
    <source>
        <dbReference type="SAM" id="Phobius"/>
    </source>
</evidence>
<feature type="transmembrane region" description="Helical" evidence="1">
    <location>
        <begin position="194"/>
        <end position="213"/>
    </location>
</feature>
<sequence length="344" mass="39752">MSAELSGRIRFFLMVLFSGILNVIIYFILRFFVDLFSLSLVYEYTLLRLLHMGGSIFSIFMGVLITNYFIPETTVVNNPNSLSLDRPVVSTQKISQSLFDGFNFQNLLSQLKIALILLSCIYVPLDFLSYLIPGVLEFTANSLDATNSDNYFLLDSAINMLIFTAIIHFSIAVREEFIYREFFISMGEEHVQKGTAFLYSAILFGLAHVNYIFDPANKGLSPLYPIWWGINALIIGFVSSYQFSKKKQIFPLILAHWINNLLSAVVVRNHILEIPFWSETFFYIYLPFFILGIILIFITRKSIKGEYSQFFSLFKAYKIENPDKKYYAIDALMIILLWLVSFLF</sequence>
<dbReference type="InterPro" id="IPR003675">
    <property type="entry name" value="Rce1/LyrA-like_dom"/>
</dbReference>
<feature type="transmembrane region" description="Helical" evidence="1">
    <location>
        <begin position="113"/>
        <end position="132"/>
    </location>
</feature>
<feature type="transmembrane region" description="Helical" evidence="1">
    <location>
        <begin position="280"/>
        <end position="298"/>
    </location>
</feature>
<keyword evidence="1" id="KW-0812">Transmembrane</keyword>
<feature type="transmembrane region" description="Helical" evidence="1">
    <location>
        <begin position="326"/>
        <end position="343"/>
    </location>
</feature>
<dbReference type="Pfam" id="PF02517">
    <property type="entry name" value="Rce1-like"/>
    <property type="match status" value="1"/>
</dbReference>
<feature type="transmembrane region" description="Helical" evidence="1">
    <location>
        <begin position="152"/>
        <end position="173"/>
    </location>
</feature>